<dbReference type="Proteomes" id="UP000253094">
    <property type="component" value="Unassembled WGS sequence"/>
</dbReference>
<reference evidence="2 3" key="1">
    <citation type="submission" date="2018-06" db="EMBL/GenBank/DDBJ databases">
        <title>Sphaerisporangium craniellae sp. nov., isolated from a marine sponge in the South China Sea.</title>
        <authorList>
            <person name="Li L."/>
        </authorList>
    </citation>
    <scope>NUCLEOTIDE SEQUENCE [LARGE SCALE GENOMIC DNA]</scope>
    <source>
        <strain evidence="2 3">CCTCC AA 208026</strain>
    </source>
</reference>
<feature type="compositionally biased region" description="Basic residues" evidence="1">
    <location>
        <begin position="52"/>
        <end position="61"/>
    </location>
</feature>
<gene>
    <name evidence="2" type="ORF">DQ384_37035</name>
</gene>
<dbReference type="EMBL" id="QOIL01000031">
    <property type="protein sequence ID" value="RCG20999.1"/>
    <property type="molecule type" value="Genomic_DNA"/>
</dbReference>
<evidence type="ECO:0000313" key="3">
    <source>
        <dbReference type="Proteomes" id="UP000253094"/>
    </source>
</evidence>
<proteinExistence type="predicted"/>
<sequence>MPDRKRDPVSVQVVLRPRRAPRVQILLRRRHLGGHGAHREAPHRSVPPAREIRRRSGRPYPRRGAAGGLANPRVHPDGADQRSPRVIRIAGTKARAPSPPGVTTRDLPRAFKDHGSRRPADTGLPSQSEAKEGQNANRAILIEREDDEGPAATFKRVYLIDRRKVDAQGFLVKTEVADLLNLRNPALIGSRTPGYGQGDPFKFPLQSVEALLPLPGNRILIAQDNNFPDSTGRVPGKVDATEMIIIGFPRKDDKSGRD</sequence>
<name>A0A367ETD9_9ACTN</name>
<protein>
    <submittedName>
        <fullName evidence="2">Uncharacterized protein</fullName>
    </submittedName>
</protein>
<dbReference type="AlphaFoldDB" id="A0A367ETD9"/>
<feature type="compositionally biased region" description="Basic and acidic residues" evidence="1">
    <location>
        <begin position="74"/>
        <end position="83"/>
    </location>
</feature>
<feature type="region of interest" description="Disordered" evidence="1">
    <location>
        <begin position="30"/>
        <end position="133"/>
    </location>
</feature>
<evidence type="ECO:0000256" key="1">
    <source>
        <dbReference type="SAM" id="MobiDB-lite"/>
    </source>
</evidence>
<comment type="caution">
    <text evidence="2">The sequence shown here is derived from an EMBL/GenBank/DDBJ whole genome shotgun (WGS) entry which is preliminary data.</text>
</comment>
<feature type="compositionally biased region" description="Basic and acidic residues" evidence="1">
    <location>
        <begin position="106"/>
        <end position="120"/>
    </location>
</feature>
<organism evidence="2 3">
    <name type="scientific">Sphaerisporangium album</name>
    <dbReference type="NCBI Taxonomy" id="509200"/>
    <lineage>
        <taxon>Bacteria</taxon>
        <taxon>Bacillati</taxon>
        <taxon>Actinomycetota</taxon>
        <taxon>Actinomycetes</taxon>
        <taxon>Streptosporangiales</taxon>
        <taxon>Streptosporangiaceae</taxon>
        <taxon>Sphaerisporangium</taxon>
    </lineage>
</organism>
<evidence type="ECO:0000313" key="2">
    <source>
        <dbReference type="EMBL" id="RCG20999.1"/>
    </source>
</evidence>
<dbReference type="OrthoDB" id="9758957at2"/>
<keyword evidence="3" id="KW-1185">Reference proteome</keyword>
<accession>A0A367ETD9</accession>